<dbReference type="EMBL" id="AAIIOQ010000017">
    <property type="protein sequence ID" value="ECE6361014.1"/>
    <property type="molecule type" value="Genomic_DNA"/>
</dbReference>
<name>A0A5Y1W941_SALER</name>
<sequence>MSVKFTVNVKAGADGDFCFDFEIDDSQQTDAQERTVVEYIAGSCLVALQEISLHGDIAVK</sequence>
<protein>
    <submittedName>
        <fullName evidence="1">Uncharacterized protein</fullName>
    </submittedName>
</protein>
<accession>A0A5Y1W941</accession>
<dbReference type="AlphaFoldDB" id="A0A5Y1W941"/>
<evidence type="ECO:0000313" key="2">
    <source>
        <dbReference type="EMBL" id="ECE6361014.1"/>
    </source>
</evidence>
<reference evidence="1" key="1">
    <citation type="submission" date="2019-07" db="EMBL/GenBank/DDBJ databases">
        <authorList>
            <person name="Ashton P.M."/>
            <person name="Dallman T."/>
            <person name="Nair S."/>
            <person name="De Pinna E."/>
            <person name="Peters T."/>
            <person name="Grant K."/>
        </authorList>
    </citation>
    <scope>NUCLEOTIDE SEQUENCE</scope>
    <source>
        <strain evidence="2">319688</strain>
        <strain evidence="1">646013</strain>
    </source>
</reference>
<proteinExistence type="predicted"/>
<evidence type="ECO:0000313" key="1">
    <source>
        <dbReference type="EMBL" id="ECC1604490.1"/>
    </source>
</evidence>
<comment type="caution">
    <text evidence="1">The sequence shown here is derived from an EMBL/GenBank/DDBJ whole genome shotgun (WGS) entry which is preliminary data.</text>
</comment>
<gene>
    <name evidence="2" type="ORF">DPA05_15245</name>
    <name evidence="1" type="ORF">FNI14_00550</name>
</gene>
<organism evidence="1">
    <name type="scientific">Salmonella enterica subsp. salamae</name>
    <dbReference type="NCBI Taxonomy" id="59202"/>
    <lineage>
        <taxon>Bacteria</taxon>
        <taxon>Pseudomonadati</taxon>
        <taxon>Pseudomonadota</taxon>
        <taxon>Gammaproteobacteria</taxon>
        <taxon>Enterobacterales</taxon>
        <taxon>Enterobacteriaceae</taxon>
        <taxon>Salmonella</taxon>
    </lineage>
</organism>
<dbReference type="EMBL" id="AAIAJV010000001">
    <property type="protein sequence ID" value="ECC1604490.1"/>
    <property type="molecule type" value="Genomic_DNA"/>
</dbReference>
<dbReference type="Proteomes" id="UP000839852">
    <property type="component" value="Unassembled WGS sequence"/>
</dbReference>